<dbReference type="CDD" id="cd01949">
    <property type="entry name" value="GGDEF"/>
    <property type="match status" value="1"/>
</dbReference>
<feature type="domain" description="GGDEF" evidence="3">
    <location>
        <begin position="311"/>
        <end position="446"/>
    </location>
</feature>
<evidence type="ECO:0000256" key="1">
    <source>
        <dbReference type="SAM" id="Phobius"/>
    </source>
</evidence>
<keyword evidence="5" id="KW-1185">Reference proteome</keyword>
<keyword evidence="1" id="KW-0472">Membrane</keyword>
<dbReference type="InterPro" id="IPR029787">
    <property type="entry name" value="Nucleotide_cyclase"/>
</dbReference>
<dbReference type="PANTHER" id="PTHR33121">
    <property type="entry name" value="CYCLIC DI-GMP PHOSPHODIESTERASE PDEF"/>
    <property type="match status" value="1"/>
</dbReference>
<keyword evidence="1" id="KW-0812">Transmembrane</keyword>
<dbReference type="Gene3D" id="3.20.20.450">
    <property type="entry name" value="EAL domain"/>
    <property type="match status" value="1"/>
</dbReference>
<name>A0ABS1GIH3_9AQUI</name>
<dbReference type="Pfam" id="PF00990">
    <property type="entry name" value="GGDEF"/>
    <property type="match status" value="1"/>
</dbReference>
<dbReference type="Proteomes" id="UP000772812">
    <property type="component" value="Unassembled WGS sequence"/>
</dbReference>
<dbReference type="PROSITE" id="PS50883">
    <property type="entry name" value="EAL"/>
    <property type="match status" value="1"/>
</dbReference>
<dbReference type="CDD" id="cd01948">
    <property type="entry name" value="EAL"/>
    <property type="match status" value="1"/>
</dbReference>
<accession>A0ABS1GIH3</accession>
<dbReference type="Pfam" id="PF19443">
    <property type="entry name" value="DAHL"/>
    <property type="match status" value="1"/>
</dbReference>
<dbReference type="PROSITE" id="PS50887">
    <property type="entry name" value="GGDEF"/>
    <property type="match status" value="1"/>
</dbReference>
<evidence type="ECO:0000313" key="4">
    <source>
        <dbReference type="EMBL" id="MBK3332710.1"/>
    </source>
</evidence>
<evidence type="ECO:0000259" key="2">
    <source>
        <dbReference type="PROSITE" id="PS50883"/>
    </source>
</evidence>
<protein>
    <submittedName>
        <fullName evidence="4">GGDEF and EAL domain-containing protein</fullName>
    </submittedName>
</protein>
<dbReference type="SMART" id="SM00267">
    <property type="entry name" value="GGDEF"/>
    <property type="match status" value="1"/>
</dbReference>
<dbReference type="InterPro" id="IPR050706">
    <property type="entry name" value="Cyclic-di-GMP_PDE-like"/>
</dbReference>
<dbReference type="RefSeq" id="WP_200674126.1">
    <property type="nucleotide sequence ID" value="NZ_JAACYA010000002.1"/>
</dbReference>
<dbReference type="EMBL" id="JAACYA010000002">
    <property type="protein sequence ID" value="MBK3332710.1"/>
    <property type="molecule type" value="Genomic_DNA"/>
</dbReference>
<reference evidence="4 5" key="1">
    <citation type="journal article" date="2021" name="Syst. Appl. Microbiol.">
        <title>Persephonella atlantica sp. nov.: How to adapt to physico-chemical gradients in high temperature hydrothermal habitats.</title>
        <authorList>
            <person name="Francois D.X."/>
            <person name="Godfroy A."/>
            <person name="Mathien C."/>
            <person name="Aube J."/>
            <person name="Cathalot C."/>
            <person name="Lesongeur F."/>
            <person name="L'Haridon S."/>
            <person name="Philippon X."/>
            <person name="Roussel E.G."/>
        </authorList>
    </citation>
    <scope>NUCLEOTIDE SEQUENCE [LARGE SCALE GENOMIC DNA]</scope>
    <source>
        <strain evidence="4 5">MO1340</strain>
    </source>
</reference>
<dbReference type="InterPro" id="IPR035919">
    <property type="entry name" value="EAL_sf"/>
</dbReference>
<dbReference type="Gene3D" id="3.30.70.270">
    <property type="match status" value="1"/>
</dbReference>
<dbReference type="InterPro" id="IPR043128">
    <property type="entry name" value="Rev_trsase/Diguanyl_cyclase"/>
</dbReference>
<sequence>MKKLNIVILLAVMVTIGLVIYNQFTRGFIEESAQTLSIIKDIEKQEFILEGEIIKSSFYLYYNYDRLENSIKKLENGIKKLKESHLRSRFHKNSYRLLLQYEKELERKIKSIHHFETVNSLIKNSQIYIPSLTLKYIEIVKNPDIEYFLVLNRVISSLFIIKNALDRSFITELENDINFLKKYRFNNPELEHFHSILLSHLDVFTKTFPDYYRTLQYLLEDKTDINLINQIKNSFIEETGKESRIITFFSVGATGLFLSVLGYLAFLLIKLEMNNRLLRQLRKNLETKMVTDELTGLPNRKAFFIKELQYEKPTFILINIDNFKHINDLYGSEFGDQLLIDLGRFIKSFFEREGIEAEIFRLGADDFGILYENLKKKTVRLTEKLIRTIEDHTFVIKSRDRGKEIDVEISIDVSAGVSYERPLLEKADMVLKYVKKRREKYMIYSPELNLAKAIEDNLRILSIIKYAVNNNRVYLYYQPIFDNRTDTVAKYECLVRISDQSGNVIAPMFFLPIARESKYYSIITKTVIRKAFNKFRNTDVPFSINLSSEDMTDKEIVQYIYKVLEKEPEVAKRVTFEILESESIKNYDEIYMFVKNVKSLGAKIAIDDFGSGYSNYSHIVNLEPDYIKIDGSLIKQLPHDIYVQIIVSTIVDFSRKLGIRTIAEYVHNEDVYAMVKSLGIDYSQGYYLGKPSEKCCIKKKSK</sequence>
<dbReference type="InterPro" id="IPR045812">
    <property type="entry name" value="DAHL"/>
</dbReference>
<dbReference type="NCBIfam" id="TIGR00254">
    <property type="entry name" value="GGDEF"/>
    <property type="match status" value="1"/>
</dbReference>
<evidence type="ECO:0000259" key="3">
    <source>
        <dbReference type="PROSITE" id="PS50887"/>
    </source>
</evidence>
<keyword evidence="1" id="KW-1133">Transmembrane helix</keyword>
<dbReference type="PANTHER" id="PTHR33121:SF79">
    <property type="entry name" value="CYCLIC DI-GMP PHOSPHODIESTERASE PDED-RELATED"/>
    <property type="match status" value="1"/>
</dbReference>
<feature type="transmembrane region" description="Helical" evidence="1">
    <location>
        <begin position="245"/>
        <end position="269"/>
    </location>
</feature>
<feature type="domain" description="EAL" evidence="2">
    <location>
        <begin position="457"/>
        <end position="702"/>
    </location>
</feature>
<dbReference type="SUPFAM" id="SSF141868">
    <property type="entry name" value="EAL domain-like"/>
    <property type="match status" value="1"/>
</dbReference>
<proteinExistence type="predicted"/>
<dbReference type="InterPro" id="IPR000160">
    <property type="entry name" value="GGDEF_dom"/>
</dbReference>
<dbReference type="SUPFAM" id="SSF55073">
    <property type="entry name" value="Nucleotide cyclase"/>
    <property type="match status" value="1"/>
</dbReference>
<dbReference type="InterPro" id="IPR001633">
    <property type="entry name" value="EAL_dom"/>
</dbReference>
<feature type="transmembrane region" description="Helical" evidence="1">
    <location>
        <begin position="6"/>
        <end position="24"/>
    </location>
</feature>
<gene>
    <name evidence="4" type="ORF">GWK41_06480</name>
</gene>
<organism evidence="4 5">
    <name type="scientific">Persephonella atlantica</name>
    <dbReference type="NCBI Taxonomy" id="2699429"/>
    <lineage>
        <taxon>Bacteria</taxon>
        <taxon>Pseudomonadati</taxon>
        <taxon>Aquificota</taxon>
        <taxon>Aquificia</taxon>
        <taxon>Aquificales</taxon>
        <taxon>Hydrogenothermaceae</taxon>
        <taxon>Persephonella</taxon>
    </lineage>
</organism>
<dbReference type="Pfam" id="PF00563">
    <property type="entry name" value="EAL"/>
    <property type="match status" value="1"/>
</dbReference>
<comment type="caution">
    <text evidence="4">The sequence shown here is derived from an EMBL/GenBank/DDBJ whole genome shotgun (WGS) entry which is preliminary data.</text>
</comment>
<dbReference type="SMART" id="SM00052">
    <property type="entry name" value="EAL"/>
    <property type="match status" value="1"/>
</dbReference>
<evidence type="ECO:0000313" key="5">
    <source>
        <dbReference type="Proteomes" id="UP000772812"/>
    </source>
</evidence>